<proteinExistence type="predicted"/>
<feature type="compositionally biased region" description="Basic residues" evidence="1">
    <location>
        <begin position="234"/>
        <end position="244"/>
    </location>
</feature>
<feature type="region of interest" description="Disordered" evidence="1">
    <location>
        <begin position="172"/>
        <end position="244"/>
    </location>
</feature>
<protein>
    <submittedName>
        <fullName evidence="3">DUF4255 domain-containing protein</fullName>
    </submittedName>
</protein>
<sequence>MVAVISEVDDALKQLIEQEAVDEAEVEVVFDAPTKDWAARRTGPTIDVYLYDIREDLRRRQRGLVNEYEDRRVRARHLLPRYFKLSYLVAAWTQRPEDEHRLLGRLLVCLLRHEALPQELLTGSLATLALPVPVTVALPPPEDRSFADVWTALGGELKPSLDVVVSVPSQTGQALPAAPPALRTPRLATEGIADSAPVERKRRREHLGDGGPDDGPVGLETLTDDTSTPTFTLRRSRRKPRRSQ</sequence>
<evidence type="ECO:0000256" key="1">
    <source>
        <dbReference type="SAM" id="MobiDB-lite"/>
    </source>
</evidence>
<dbReference type="InterPro" id="IPR025351">
    <property type="entry name" value="Pvc16_N"/>
</dbReference>
<dbReference type="Proteomes" id="UP001611494">
    <property type="component" value="Unassembled WGS sequence"/>
</dbReference>
<dbReference type="Pfam" id="PF14065">
    <property type="entry name" value="Pvc16_N"/>
    <property type="match status" value="1"/>
</dbReference>
<feature type="domain" description="Pvc16 N-terminal" evidence="2">
    <location>
        <begin position="7"/>
        <end position="181"/>
    </location>
</feature>
<name>A0ABW7VQ50_9NOCA</name>
<dbReference type="RefSeq" id="WP_397059116.1">
    <property type="nucleotide sequence ID" value="NZ_JBIRYL010000001.1"/>
</dbReference>
<feature type="compositionally biased region" description="Low complexity" evidence="1">
    <location>
        <begin position="174"/>
        <end position="189"/>
    </location>
</feature>
<reference evidence="3 4" key="1">
    <citation type="submission" date="2024-10" db="EMBL/GenBank/DDBJ databases">
        <title>The Natural Products Discovery Center: Release of the First 8490 Sequenced Strains for Exploring Actinobacteria Biosynthetic Diversity.</title>
        <authorList>
            <person name="Kalkreuter E."/>
            <person name="Kautsar S.A."/>
            <person name="Yang D."/>
            <person name="Bader C.D."/>
            <person name="Teijaro C.N."/>
            <person name="Fluegel L."/>
            <person name="Davis C.M."/>
            <person name="Simpson J.R."/>
            <person name="Lauterbach L."/>
            <person name="Steele A.D."/>
            <person name="Gui C."/>
            <person name="Meng S."/>
            <person name="Li G."/>
            <person name="Viehrig K."/>
            <person name="Ye F."/>
            <person name="Su P."/>
            <person name="Kiefer A.F."/>
            <person name="Nichols A."/>
            <person name="Cepeda A.J."/>
            <person name="Yan W."/>
            <person name="Fan B."/>
            <person name="Jiang Y."/>
            <person name="Adhikari A."/>
            <person name="Zheng C.-J."/>
            <person name="Schuster L."/>
            <person name="Cowan T.M."/>
            <person name="Smanski M.J."/>
            <person name="Chevrette M.G."/>
            <person name="De Carvalho L.P.S."/>
            <person name="Shen B."/>
        </authorList>
    </citation>
    <scope>NUCLEOTIDE SEQUENCE [LARGE SCALE GENOMIC DNA]</scope>
    <source>
        <strain evidence="3 4">NPDC019377</strain>
    </source>
</reference>
<accession>A0ABW7VQ50</accession>
<organism evidence="3 4">
    <name type="scientific">Nocardia testacea</name>
    <dbReference type="NCBI Taxonomy" id="248551"/>
    <lineage>
        <taxon>Bacteria</taxon>
        <taxon>Bacillati</taxon>
        <taxon>Actinomycetota</taxon>
        <taxon>Actinomycetes</taxon>
        <taxon>Mycobacteriales</taxon>
        <taxon>Nocardiaceae</taxon>
        <taxon>Nocardia</taxon>
    </lineage>
</organism>
<evidence type="ECO:0000259" key="2">
    <source>
        <dbReference type="Pfam" id="PF14065"/>
    </source>
</evidence>
<gene>
    <name evidence="3" type="ORF">ACH49Z_02650</name>
</gene>
<feature type="compositionally biased region" description="Low complexity" evidence="1">
    <location>
        <begin position="224"/>
        <end position="233"/>
    </location>
</feature>
<evidence type="ECO:0000313" key="3">
    <source>
        <dbReference type="EMBL" id="MFI2228732.1"/>
    </source>
</evidence>
<comment type="caution">
    <text evidence="3">The sequence shown here is derived from an EMBL/GenBank/DDBJ whole genome shotgun (WGS) entry which is preliminary data.</text>
</comment>
<dbReference type="EMBL" id="JBIRYL010000001">
    <property type="protein sequence ID" value="MFI2228732.1"/>
    <property type="molecule type" value="Genomic_DNA"/>
</dbReference>
<evidence type="ECO:0000313" key="4">
    <source>
        <dbReference type="Proteomes" id="UP001611494"/>
    </source>
</evidence>
<keyword evidence="4" id="KW-1185">Reference proteome</keyword>